<accession>A0A2M8ELJ5</accession>
<evidence type="ECO:0000256" key="8">
    <source>
        <dbReference type="PIRSR" id="PIRSR001549-1"/>
    </source>
</evidence>
<evidence type="ECO:0000256" key="5">
    <source>
        <dbReference type="ARBA" id="ARBA00023146"/>
    </source>
</evidence>
<evidence type="ECO:0000256" key="2">
    <source>
        <dbReference type="ARBA" id="ARBA00022741"/>
    </source>
</evidence>
<keyword evidence="5 7" id="KW-0030">Aminoacyl-tRNA synthetase</keyword>
<comment type="similarity">
    <text evidence="1 7">Belongs to the class-II aminoacyl-tRNA synthetase family.</text>
</comment>
<keyword evidence="2 7" id="KW-0547">Nucleotide-binding</keyword>
<evidence type="ECO:0000256" key="7">
    <source>
        <dbReference type="HAMAP-Rule" id="MF_00127"/>
    </source>
</evidence>
<dbReference type="PIRSF" id="PIRSF001549">
    <property type="entry name" value="His-tRNA_synth"/>
    <property type="match status" value="1"/>
</dbReference>
<dbReference type="Gene3D" id="3.40.50.800">
    <property type="entry name" value="Anticodon-binding domain"/>
    <property type="match status" value="1"/>
</dbReference>
<feature type="domain" description="Aminoacyl-transfer RNA synthetases class-II family profile" evidence="9">
    <location>
        <begin position="32"/>
        <end position="307"/>
    </location>
</feature>
<dbReference type="GO" id="GO:0005737">
    <property type="term" value="C:cytoplasm"/>
    <property type="evidence" value="ECO:0007669"/>
    <property type="project" value="UniProtKB-SubCell"/>
</dbReference>
<feature type="binding site" evidence="8">
    <location>
        <position position="110"/>
    </location>
    <ligand>
        <name>L-histidine</name>
        <dbReference type="ChEBI" id="CHEBI:57595"/>
    </ligand>
</feature>
<comment type="caution">
    <text evidence="10">The sequence shown here is derived from an EMBL/GenBank/DDBJ whole genome shotgun (WGS) entry which is preliminary data.</text>
</comment>
<evidence type="ECO:0000256" key="1">
    <source>
        <dbReference type="ARBA" id="ARBA00008226"/>
    </source>
</evidence>
<reference evidence="11" key="1">
    <citation type="submission" date="2017-09" db="EMBL/GenBank/DDBJ databases">
        <title>Depth-based differentiation of microbial function through sediment-hosted aquifers and enrichment of novel symbionts in the deep terrestrial subsurface.</title>
        <authorList>
            <person name="Probst A.J."/>
            <person name="Ladd B."/>
            <person name="Jarett J.K."/>
            <person name="Geller-Mcgrath D.E."/>
            <person name="Sieber C.M.K."/>
            <person name="Emerson J.B."/>
            <person name="Anantharaman K."/>
            <person name="Thomas B.C."/>
            <person name="Malmstrom R."/>
            <person name="Stieglmeier M."/>
            <person name="Klingl A."/>
            <person name="Woyke T."/>
            <person name="Ryan C.M."/>
            <person name="Banfield J.F."/>
        </authorList>
    </citation>
    <scope>NUCLEOTIDE SEQUENCE [LARGE SCALE GENOMIC DNA]</scope>
</reference>
<evidence type="ECO:0000259" key="9">
    <source>
        <dbReference type="PROSITE" id="PS50862"/>
    </source>
</evidence>
<proteinExistence type="inferred from homology"/>
<protein>
    <recommendedName>
        <fullName evidence="7">Histidine--tRNA ligase</fullName>
        <ecNumber evidence="7">6.1.1.21</ecNumber>
    </recommendedName>
    <alternativeName>
        <fullName evidence="7">Histidyl-tRNA synthetase</fullName>
        <shortName evidence="7">HisRS</shortName>
    </alternativeName>
</protein>
<dbReference type="InterPro" id="IPR006195">
    <property type="entry name" value="aa-tRNA-synth_II"/>
</dbReference>
<gene>
    <name evidence="7 10" type="primary">hisS</name>
    <name evidence="10" type="ORF">CO058_02480</name>
</gene>
<keyword evidence="7" id="KW-0963">Cytoplasm</keyword>
<organism evidence="10 11">
    <name type="scientific">candidate division WWE3 bacterium CG_4_9_14_0_2_um_filter_35_11</name>
    <dbReference type="NCBI Taxonomy" id="1975077"/>
    <lineage>
        <taxon>Bacteria</taxon>
        <taxon>Katanobacteria</taxon>
    </lineage>
</organism>
<dbReference type="GO" id="GO:0004821">
    <property type="term" value="F:histidine-tRNA ligase activity"/>
    <property type="evidence" value="ECO:0007669"/>
    <property type="project" value="UniProtKB-UniRule"/>
</dbReference>
<dbReference type="GO" id="GO:0005524">
    <property type="term" value="F:ATP binding"/>
    <property type="evidence" value="ECO:0007669"/>
    <property type="project" value="UniProtKB-UniRule"/>
</dbReference>
<dbReference type="SUPFAM" id="SSF55681">
    <property type="entry name" value="Class II aaRS and biotin synthetases"/>
    <property type="match status" value="1"/>
</dbReference>
<evidence type="ECO:0000256" key="4">
    <source>
        <dbReference type="ARBA" id="ARBA00022917"/>
    </source>
</evidence>
<dbReference type="InterPro" id="IPR041715">
    <property type="entry name" value="HisRS-like_core"/>
</dbReference>
<keyword evidence="7 10" id="KW-0436">Ligase</keyword>
<dbReference type="Pfam" id="PF03129">
    <property type="entry name" value="HGTP_anticodon"/>
    <property type="match status" value="1"/>
</dbReference>
<dbReference type="AlphaFoldDB" id="A0A2M8ELJ5"/>
<dbReference type="Pfam" id="PF13393">
    <property type="entry name" value="tRNA-synt_His"/>
    <property type="match status" value="1"/>
</dbReference>
<evidence type="ECO:0000313" key="11">
    <source>
        <dbReference type="Proteomes" id="UP000229756"/>
    </source>
</evidence>
<sequence length="404" mass="45573">MKNMTTQPLKGFRDFLPEQALKRQWLKDRMIEVFESWGYDPVETPTLEPLSIFEGQIGDDEKLFYKFKDAGKRDVALRYDQSVPIARFMAENKEKVGLPFRRYQIQPVFRAEKPQKGRYREFIQCDADIFGVASVLADAEVIAVGLDIYRKLGFKNAKVLVNDRALLKGFPYEAVSAIDKLKKIGEQGALDEMVSRGISKSDATMYLDKIRSLKPNENINFILDYLSKQGFDKSWYKFDPTIARSFSYSSGPIWEIVITDLESGSVLGGERFDGLVESISGKKIEATGFGLGFDRTLEAAETLGLIPDLKTKAQVLVTIFDENLVNNSAGISSTLRDFGLNVEMYPNPTDKLSKQIKYAISKGIKWVVICGPDEISQSKITVKNLVLNEQVQCEINTSKSILFK</sequence>
<dbReference type="CDD" id="cd00773">
    <property type="entry name" value="HisRS-like_core"/>
    <property type="match status" value="1"/>
</dbReference>
<dbReference type="PANTHER" id="PTHR11476">
    <property type="entry name" value="HISTIDYL-TRNA SYNTHETASE"/>
    <property type="match status" value="1"/>
</dbReference>
<dbReference type="EMBL" id="PFSJ01000019">
    <property type="protein sequence ID" value="PJC23601.1"/>
    <property type="molecule type" value="Genomic_DNA"/>
</dbReference>
<evidence type="ECO:0000313" key="10">
    <source>
        <dbReference type="EMBL" id="PJC23601.1"/>
    </source>
</evidence>
<comment type="catalytic activity">
    <reaction evidence="6 7">
        <text>tRNA(His) + L-histidine + ATP = L-histidyl-tRNA(His) + AMP + diphosphate + H(+)</text>
        <dbReference type="Rhea" id="RHEA:17313"/>
        <dbReference type="Rhea" id="RHEA-COMP:9665"/>
        <dbReference type="Rhea" id="RHEA-COMP:9689"/>
        <dbReference type="ChEBI" id="CHEBI:15378"/>
        <dbReference type="ChEBI" id="CHEBI:30616"/>
        <dbReference type="ChEBI" id="CHEBI:33019"/>
        <dbReference type="ChEBI" id="CHEBI:57595"/>
        <dbReference type="ChEBI" id="CHEBI:78442"/>
        <dbReference type="ChEBI" id="CHEBI:78527"/>
        <dbReference type="ChEBI" id="CHEBI:456215"/>
        <dbReference type="EC" id="6.1.1.21"/>
    </reaction>
</comment>
<keyword evidence="4 7" id="KW-0648">Protein biosynthesis</keyword>
<dbReference type="InterPro" id="IPR036621">
    <property type="entry name" value="Anticodon-bd_dom_sf"/>
</dbReference>
<dbReference type="InterPro" id="IPR015807">
    <property type="entry name" value="His-tRNA-ligase"/>
</dbReference>
<feature type="binding site" evidence="8">
    <location>
        <position position="124"/>
    </location>
    <ligand>
        <name>L-histidine</name>
        <dbReference type="ChEBI" id="CHEBI:57595"/>
    </ligand>
</feature>
<dbReference type="HAMAP" id="MF_00127">
    <property type="entry name" value="His_tRNA_synth"/>
    <property type="match status" value="1"/>
</dbReference>
<dbReference type="NCBIfam" id="TIGR00442">
    <property type="entry name" value="hisS"/>
    <property type="match status" value="1"/>
</dbReference>
<dbReference type="InterPro" id="IPR045864">
    <property type="entry name" value="aa-tRNA-synth_II/BPL/LPL"/>
</dbReference>
<dbReference type="PANTHER" id="PTHR11476:SF7">
    <property type="entry name" value="HISTIDINE--TRNA LIGASE"/>
    <property type="match status" value="1"/>
</dbReference>
<dbReference type="EC" id="6.1.1.21" evidence="7"/>
<dbReference type="GO" id="GO:0006427">
    <property type="term" value="P:histidyl-tRNA aminoacylation"/>
    <property type="evidence" value="ECO:0007669"/>
    <property type="project" value="UniProtKB-UniRule"/>
</dbReference>
<feature type="binding site" evidence="8">
    <location>
        <position position="244"/>
    </location>
    <ligand>
        <name>L-histidine</name>
        <dbReference type="ChEBI" id="CHEBI:57595"/>
    </ligand>
</feature>
<dbReference type="Proteomes" id="UP000229756">
    <property type="component" value="Unassembled WGS sequence"/>
</dbReference>
<dbReference type="SUPFAM" id="SSF52954">
    <property type="entry name" value="Class II aaRS ABD-related"/>
    <property type="match status" value="1"/>
</dbReference>
<dbReference type="InterPro" id="IPR004154">
    <property type="entry name" value="Anticodon-bd"/>
</dbReference>
<dbReference type="PROSITE" id="PS50862">
    <property type="entry name" value="AA_TRNA_LIGASE_II"/>
    <property type="match status" value="1"/>
</dbReference>
<dbReference type="Gene3D" id="3.30.930.10">
    <property type="entry name" value="Bira Bifunctional Protein, Domain 2"/>
    <property type="match status" value="1"/>
</dbReference>
<comment type="subcellular location">
    <subcellularLocation>
        <location evidence="7">Cytoplasm</location>
    </subcellularLocation>
</comment>
<evidence type="ECO:0000256" key="3">
    <source>
        <dbReference type="ARBA" id="ARBA00022840"/>
    </source>
</evidence>
<evidence type="ECO:0000256" key="6">
    <source>
        <dbReference type="ARBA" id="ARBA00047639"/>
    </source>
</evidence>
<name>A0A2M8ELJ5_UNCKA</name>
<comment type="subunit">
    <text evidence="7">Homodimer.</text>
</comment>
<feature type="binding site" evidence="8">
    <location>
        <position position="128"/>
    </location>
    <ligand>
        <name>L-histidine</name>
        <dbReference type="ChEBI" id="CHEBI:57595"/>
    </ligand>
</feature>
<dbReference type="InterPro" id="IPR004516">
    <property type="entry name" value="HisRS/HisZ"/>
</dbReference>
<keyword evidence="3 7" id="KW-0067">ATP-binding</keyword>